<keyword evidence="2" id="KW-0633">Potassium transport</keyword>
<keyword evidence="1" id="KW-0813">Transport</keyword>
<dbReference type="GO" id="GO:0012505">
    <property type="term" value="C:endomembrane system"/>
    <property type="evidence" value="ECO:0007669"/>
    <property type="project" value="TreeGrafter"/>
</dbReference>
<dbReference type="Pfam" id="PF23259">
    <property type="entry name" value="CHX17_C"/>
    <property type="match status" value="1"/>
</dbReference>
<dbReference type="EMBL" id="JAAMPC010000006">
    <property type="protein sequence ID" value="KAG2308604.1"/>
    <property type="molecule type" value="Genomic_DNA"/>
</dbReference>
<gene>
    <name evidence="6" type="ORF">Bca52824_028352</name>
</gene>
<dbReference type="GO" id="GO:0098662">
    <property type="term" value="P:inorganic cation transmembrane transport"/>
    <property type="evidence" value="ECO:0007669"/>
    <property type="project" value="TreeGrafter"/>
</dbReference>
<keyword evidence="4" id="KW-0406">Ion transport</keyword>
<name>A0A8X8AMP3_BRACI</name>
<protein>
    <recommendedName>
        <fullName evidence="5">Cation/H(+) antiporter C-terminal domain-containing protein</fullName>
    </recommendedName>
</protein>
<dbReference type="GO" id="GO:0006885">
    <property type="term" value="P:regulation of pH"/>
    <property type="evidence" value="ECO:0007669"/>
    <property type="project" value="TreeGrafter"/>
</dbReference>
<evidence type="ECO:0000313" key="7">
    <source>
        <dbReference type="Proteomes" id="UP000886595"/>
    </source>
</evidence>
<dbReference type="AlphaFoldDB" id="A0A8X8AMP3"/>
<proteinExistence type="predicted"/>
<evidence type="ECO:0000256" key="2">
    <source>
        <dbReference type="ARBA" id="ARBA00022538"/>
    </source>
</evidence>
<keyword evidence="3" id="KW-0630">Potassium</keyword>
<sequence length="172" mass="19484">MTNKWQNMAVLFIGDQDNAEALALCMRMTEKPELNVTMIHFRHKSSLQHEDYSEMAEYNLINDFKSHVAANKGKIHYIEEIGKDGVETTQAISSLGDAYDLVFVGRDHDLESSVLYGLIDWSECPELGAIGDMLTSPYFHFSVLVHQKIGDTYIQPRFSAEEGFTTIDLDKS</sequence>
<dbReference type="OrthoDB" id="1730656at2759"/>
<feature type="domain" description="Cation/H(+) antiporter C-terminal" evidence="5">
    <location>
        <begin position="8"/>
        <end position="146"/>
    </location>
</feature>
<accession>A0A8X8AMP3</accession>
<evidence type="ECO:0000256" key="3">
    <source>
        <dbReference type="ARBA" id="ARBA00022958"/>
    </source>
</evidence>
<evidence type="ECO:0000256" key="4">
    <source>
        <dbReference type="ARBA" id="ARBA00023065"/>
    </source>
</evidence>
<evidence type="ECO:0000256" key="1">
    <source>
        <dbReference type="ARBA" id="ARBA00022448"/>
    </source>
</evidence>
<dbReference type="InterPro" id="IPR057290">
    <property type="entry name" value="CHX17_C"/>
</dbReference>
<comment type="caution">
    <text evidence="6">The sequence shown here is derived from an EMBL/GenBank/DDBJ whole genome shotgun (WGS) entry which is preliminary data.</text>
</comment>
<dbReference type="GO" id="GO:0006813">
    <property type="term" value="P:potassium ion transport"/>
    <property type="evidence" value="ECO:0007669"/>
    <property type="project" value="UniProtKB-KW"/>
</dbReference>
<dbReference type="Proteomes" id="UP000886595">
    <property type="component" value="Unassembled WGS sequence"/>
</dbReference>
<organism evidence="6 7">
    <name type="scientific">Brassica carinata</name>
    <name type="common">Ethiopian mustard</name>
    <name type="synonym">Abyssinian cabbage</name>
    <dbReference type="NCBI Taxonomy" id="52824"/>
    <lineage>
        <taxon>Eukaryota</taxon>
        <taxon>Viridiplantae</taxon>
        <taxon>Streptophyta</taxon>
        <taxon>Embryophyta</taxon>
        <taxon>Tracheophyta</taxon>
        <taxon>Spermatophyta</taxon>
        <taxon>Magnoliopsida</taxon>
        <taxon>eudicotyledons</taxon>
        <taxon>Gunneridae</taxon>
        <taxon>Pentapetalae</taxon>
        <taxon>rosids</taxon>
        <taxon>malvids</taxon>
        <taxon>Brassicales</taxon>
        <taxon>Brassicaceae</taxon>
        <taxon>Brassiceae</taxon>
        <taxon>Brassica</taxon>
    </lineage>
</organism>
<keyword evidence="7" id="KW-1185">Reference proteome</keyword>
<evidence type="ECO:0000259" key="5">
    <source>
        <dbReference type="Pfam" id="PF23259"/>
    </source>
</evidence>
<dbReference type="PANTHER" id="PTHR32468:SF119">
    <property type="entry name" value="CATION_H(+) SYMPORTER 13"/>
    <property type="match status" value="1"/>
</dbReference>
<dbReference type="PANTHER" id="PTHR32468">
    <property type="entry name" value="CATION/H + ANTIPORTER"/>
    <property type="match status" value="1"/>
</dbReference>
<reference evidence="6 7" key="1">
    <citation type="submission" date="2020-02" db="EMBL/GenBank/DDBJ databases">
        <authorList>
            <person name="Ma Q."/>
            <person name="Huang Y."/>
            <person name="Song X."/>
            <person name="Pei D."/>
        </authorList>
    </citation>
    <scope>NUCLEOTIDE SEQUENCE [LARGE SCALE GENOMIC DNA]</scope>
    <source>
        <strain evidence="6">Sxm20200214</strain>
        <tissue evidence="6">Leaf</tissue>
    </source>
</reference>
<evidence type="ECO:0000313" key="6">
    <source>
        <dbReference type="EMBL" id="KAG2308604.1"/>
    </source>
</evidence>
<dbReference type="InterPro" id="IPR050794">
    <property type="entry name" value="CPA2_transporter"/>
</dbReference>